<keyword evidence="3" id="KW-1185">Reference proteome</keyword>
<reference evidence="2" key="2">
    <citation type="submission" date="2021-08" db="EMBL/GenBank/DDBJ databases">
        <authorList>
            <person name="Tani A."/>
            <person name="Ola A."/>
            <person name="Ogura Y."/>
            <person name="Katsura K."/>
            <person name="Hayashi T."/>
        </authorList>
    </citation>
    <scope>NUCLEOTIDE SEQUENCE</scope>
    <source>
        <strain evidence="2">KCTC 52305</strain>
    </source>
</reference>
<name>A0ABQ4QSX5_9HYPH</name>
<organism evidence="2 3">
    <name type="scientific">Methylobacterium crusticola</name>
    <dbReference type="NCBI Taxonomy" id="1697972"/>
    <lineage>
        <taxon>Bacteria</taxon>
        <taxon>Pseudomonadati</taxon>
        <taxon>Pseudomonadota</taxon>
        <taxon>Alphaproteobacteria</taxon>
        <taxon>Hyphomicrobiales</taxon>
        <taxon>Methylobacteriaceae</taxon>
        <taxon>Methylobacterium</taxon>
    </lineage>
</organism>
<reference evidence="2" key="1">
    <citation type="journal article" date="2021" name="Front. Microbiol.">
        <title>Comprehensive Comparative Genomics and Phenotyping of Methylobacterium Species.</title>
        <authorList>
            <person name="Alessa O."/>
            <person name="Ogura Y."/>
            <person name="Fujitani Y."/>
            <person name="Takami H."/>
            <person name="Hayashi T."/>
            <person name="Sahin N."/>
            <person name="Tani A."/>
        </authorList>
    </citation>
    <scope>NUCLEOTIDE SEQUENCE</scope>
    <source>
        <strain evidence="2">KCTC 52305</strain>
    </source>
</reference>
<sequence length="144" mass="16080">MPTYTFSTAKDVTAEQRAKLVESVTSIHQVEASAPRYFVQVIFYKVEPGAMFIGGEPASANHVWVRADIRAGRTNEQKSRILRRIMQETSEILSISEQDVWVYVSDIPAQGVLEFGSVLPEPGGEEQWLASLPSPLRDKLMRSA</sequence>
<evidence type="ECO:0000313" key="3">
    <source>
        <dbReference type="Proteomes" id="UP001055167"/>
    </source>
</evidence>
<dbReference type="Pfam" id="PF14832">
    <property type="entry name" value="Tautomerase_3"/>
    <property type="match status" value="1"/>
</dbReference>
<protein>
    <recommendedName>
        <fullName evidence="1">Tautomerase cis-CaaD-like domain-containing protein</fullName>
    </recommendedName>
</protein>
<dbReference type="Gene3D" id="3.30.429.10">
    <property type="entry name" value="Macrophage Migration Inhibitory Factor"/>
    <property type="match status" value="1"/>
</dbReference>
<gene>
    <name evidence="2" type="ORF">OPKNFCMD_0520</name>
</gene>
<dbReference type="InterPro" id="IPR014347">
    <property type="entry name" value="Tautomerase/MIF_sf"/>
</dbReference>
<dbReference type="RefSeq" id="WP_128564890.1">
    <property type="nucleotide sequence ID" value="NZ_BPQH01000002.1"/>
</dbReference>
<dbReference type="InterPro" id="IPR028116">
    <property type="entry name" value="Cis-CaaD-like"/>
</dbReference>
<accession>A0ABQ4QSX5</accession>
<evidence type="ECO:0000313" key="2">
    <source>
        <dbReference type="EMBL" id="GJD47809.1"/>
    </source>
</evidence>
<proteinExistence type="predicted"/>
<dbReference type="Proteomes" id="UP001055167">
    <property type="component" value="Unassembled WGS sequence"/>
</dbReference>
<comment type="caution">
    <text evidence="2">The sequence shown here is derived from an EMBL/GenBank/DDBJ whole genome shotgun (WGS) entry which is preliminary data.</text>
</comment>
<feature type="domain" description="Tautomerase cis-CaaD-like" evidence="1">
    <location>
        <begin position="1"/>
        <end position="128"/>
    </location>
</feature>
<dbReference type="SUPFAM" id="SSF55331">
    <property type="entry name" value="Tautomerase/MIF"/>
    <property type="match status" value="1"/>
</dbReference>
<evidence type="ECO:0000259" key="1">
    <source>
        <dbReference type="Pfam" id="PF14832"/>
    </source>
</evidence>
<dbReference type="EMBL" id="BPQH01000002">
    <property type="protein sequence ID" value="GJD47809.1"/>
    <property type="molecule type" value="Genomic_DNA"/>
</dbReference>